<organism evidence="2 3">
    <name type="scientific">Magnetospirillum molischianum DSM 120</name>
    <dbReference type="NCBI Taxonomy" id="1150626"/>
    <lineage>
        <taxon>Bacteria</taxon>
        <taxon>Pseudomonadati</taxon>
        <taxon>Pseudomonadota</taxon>
        <taxon>Alphaproteobacteria</taxon>
        <taxon>Rhodospirillales</taxon>
        <taxon>Rhodospirillaceae</taxon>
        <taxon>Magnetospirillum</taxon>
    </lineage>
</organism>
<dbReference type="AlphaFoldDB" id="H8FTW0"/>
<proteinExistence type="predicted"/>
<gene>
    <name evidence="2" type="ORF">PHAMO_290105</name>
</gene>
<reference evidence="2 3" key="1">
    <citation type="journal article" date="2012" name="J. Bacteriol.">
        <title>Draft Genome Sequence of the Purple Photosynthetic Bacterium Phaeospirillum molischianum DSM120, a Particularly Versatile Bacterium.</title>
        <authorList>
            <person name="Duquesne K."/>
            <person name="Prima V."/>
            <person name="Ji B."/>
            <person name="Rouy Z."/>
            <person name="Medigue C."/>
            <person name="Talla E."/>
            <person name="Sturgis J.N."/>
        </authorList>
    </citation>
    <scope>NUCLEOTIDE SEQUENCE [LARGE SCALE GENOMIC DNA]</scope>
    <source>
        <strain evidence="3">DSM120</strain>
    </source>
</reference>
<dbReference type="STRING" id="1150626.PHAMO_290105"/>
<evidence type="ECO:0000313" key="2">
    <source>
        <dbReference type="EMBL" id="CCG41817.1"/>
    </source>
</evidence>
<evidence type="ECO:0000313" key="3">
    <source>
        <dbReference type="Proteomes" id="UP000004169"/>
    </source>
</evidence>
<name>H8FTW0_MAGML</name>
<feature type="region of interest" description="Disordered" evidence="1">
    <location>
        <begin position="1"/>
        <end position="49"/>
    </location>
</feature>
<dbReference type="Proteomes" id="UP000004169">
    <property type="component" value="Unassembled WGS sequence"/>
</dbReference>
<dbReference type="EMBL" id="CAHP01000022">
    <property type="protein sequence ID" value="CCG41817.1"/>
    <property type="molecule type" value="Genomic_DNA"/>
</dbReference>
<comment type="caution">
    <text evidence="2">The sequence shown here is derived from an EMBL/GenBank/DDBJ whole genome shotgun (WGS) entry which is preliminary data.</text>
</comment>
<sequence length="143" mass="16031">MVSGTIRDRAGQRNECQGGDRDGQGHPFRGVSRPSRPTPPGRWPCPSVRGTVRLGTGVMTATVHKIDFTAPPEPGTVLLWRGQRYEVEGCEDYQRRDGAMIVLIRWRTHCADCGMPAMFRSPLRSKWPNRRCSDCAKPGRVVR</sequence>
<keyword evidence="3" id="KW-1185">Reference proteome</keyword>
<protein>
    <submittedName>
        <fullName evidence="2">Uncharacterized protein</fullName>
    </submittedName>
</protein>
<feature type="compositionally biased region" description="Basic and acidic residues" evidence="1">
    <location>
        <begin position="1"/>
        <end position="24"/>
    </location>
</feature>
<evidence type="ECO:0000256" key="1">
    <source>
        <dbReference type="SAM" id="MobiDB-lite"/>
    </source>
</evidence>
<accession>H8FTW0</accession>